<dbReference type="eggNOG" id="COG3307">
    <property type="taxonomic scope" value="Bacteria"/>
</dbReference>
<comment type="caution">
    <text evidence="1">The sequence shown here is derived from an EMBL/GenBank/DDBJ whole genome shotgun (WGS) entry which is preliminary data.</text>
</comment>
<dbReference type="AlphaFoldDB" id="C0EUS0"/>
<sequence length="292" mass="35025">MYTRIFDALNYRKMLNWLPDKAFLKAAFRARFGRKLNLNKPETFNEKMQWMKLYNRKPEYTMMVDKYLVRNYVREKIGEKYLIPLLGVWDDSDKIDFDKLPMQFVLKCNHNSGLGMCICKNKNNLDINQVKNELRKGMEQDYYLTGREWPYKNVPRRIIAEKYMVDESGYELKDYKYYCFDGKVKIVMINSDRMSSEKTKANYFDENYQQLDFVWGYDHAKIPPAKPEKFEEMKCLAEKLSEGIPHVRIDFYQTPNGIFFGEMTFFDGCGFDPIEPIEWDYKIGSWIKLPME</sequence>
<dbReference type="Proteomes" id="UP000003174">
    <property type="component" value="Unassembled WGS sequence"/>
</dbReference>
<evidence type="ECO:0008006" key="3">
    <source>
        <dbReference type="Google" id="ProtNLM"/>
    </source>
</evidence>
<accession>C0EUS0</accession>
<reference evidence="1 2" key="2">
    <citation type="submission" date="2009-02" db="EMBL/GenBank/DDBJ databases">
        <title>Draft genome sequence of Eubacterium hallii (DSM 3353).</title>
        <authorList>
            <person name="Sudarsanam P."/>
            <person name="Ley R."/>
            <person name="Guruge J."/>
            <person name="Turnbaugh P.J."/>
            <person name="Mahowald M."/>
            <person name="Liep D."/>
            <person name="Gordon J."/>
        </authorList>
    </citation>
    <scope>NUCLEOTIDE SEQUENCE [LARGE SCALE GENOMIC DNA]</scope>
    <source>
        <strain evidence="1 2">DSM 3353</strain>
    </source>
</reference>
<dbReference type="RefSeq" id="WP_005345843.1">
    <property type="nucleotide sequence ID" value="NZ_ACEP01000056.1"/>
</dbReference>
<dbReference type="InterPro" id="IPR029465">
    <property type="entry name" value="ATPgrasp_TupA"/>
</dbReference>
<gene>
    <name evidence="1" type="ORF">EUBHAL_01158</name>
</gene>
<evidence type="ECO:0000313" key="1">
    <source>
        <dbReference type="EMBL" id="EEG36994.1"/>
    </source>
</evidence>
<evidence type="ECO:0000313" key="2">
    <source>
        <dbReference type="Proteomes" id="UP000003174"/>
    </source>
</evidence>
<dbReference type="SUPFAM" id="SSF56059">
    <property type="entry name" value="Glutathione synthetase ATP-binding domain-like"/>
    <property type="match status" value="1"/>
</dbReference>
<dbReference type="Pfam" id="PF14305">
    <property type="entry name" value="ATPgrasp_TupA"/>
    <property type="match status" value="1"/>
</dbReference>
<name>C0EUS0_9FIRM</name>
<reference evidence="1 2" key="1">
    <citation type="submission" date="2009-01" db="EMBL/GenBank/DDBJ databases">
        <authorList>
            <person name="Fulton L."/>
            <person name="Clifton S."/>
            <person name="Fulton B."/>
            <person name="Xu J."/>
            <person name="Minx P."/>
            <person name="Pepin K.H."/>
            <person name="Johnson M."/>
            <person name="Bhonagiri V."/>
            <person name="Nash W.E."/>
            <person name="Mardis E.R."/>
            <person name="Wilson R.K."/>
        </authorList>
    </citation>
    <scope>NUCLEOTIDE SEQUENCE [LARGE SCALE GENOMIC DNA]</scope>
    <source>
        <strain evidence="1 2">DSM 3353</strain>
    </source>
</reference>
<organism evidence="1 2">
    <name type="scientific">Anaerobutyricum hallii DSM 3353</name>
    <dbReference type="NCBI Taxonomy" id="411469"/>
    <lineage>
        <taxon>Bacteria</taxon>
        <taxon>Bacillati</taxon>
        <taxon>Bacillota</taxon>
        <taxon>Clostridia</taxon>
        <taxon>Lachnospirales</taxon>
        <taxon>Lachnospiraceae</taxon>
        <taxon>Anaerobutyricum</taxon>
    </lineage>
</organism>
<dbReference type="GeneID" id="75047149"/>
<protein>
    <recommendedName>
        <fullName evidence="3">Glycosyl transferase</fullName>
    </recommendedName>
</protein>
<dbReference type="EMBL" id="ACEP01000056">
    <property type="protein sequence ID" value="EEG36994.1"/>
    <property type="molecule type" value="Genomic_DNA"/>
</dbReference>
<proteinExistence type="predicted"/>